<feature type="transmembrane region" description="Helical" evidence="1">
    <location>
        <begin position="83"/>
        <end position="102"/>
    </location>
</feature>
<dbReference type="Proteomes" id="UP000290433">
    <property type="component" value="Unassembled WGS sequence"/>
</dbReference>
<feature type="transmembrane region" description="Helical" evidence="1">
    <location>
        <begin position="122"/>
        <end position="144"/>
    </location>
</feature>
<feature type="transmembrane region" description="Helical" evidence="1">
    <location>
        <begin position="55"/>
        <end position="76"/>
    </location>
</feature>
<organism evidence="2 3">
    <name type="scientific">Flavobacterium anhuiense</name>
    <dbReference type="NCBI Taxonomy" id="459526"/>
    <lineage>
        <taxon>Bacteria</taxon>
        <taxon>Pseudomonadati</taxon>
        <taxon>Bacteroidota</taxon>
        <taxon>Flavobacteriia</taxon>
        <taxon>Flavobacteriales</taxon>
        <taxon>Flavobacteriaceae</taxon>
        <taxon>Flavobacterium</taxon>
    </lineage>
</organism>
<evidence type="ECO:0000313" key="3">
    <source>
        <dbReference type="Proteomes" id="UP000290433"/>
    </source>
</evidence>
<dbReference type="EMBL" id="JUIV01000004">
    <property type="protein sequence ID" value="RYJ39317.1"/>
    <property type="molecule type" value="Genomic_DNA"/>
</dbReference>
<keyword evidence="1" id="KW-0472">Membrane</keyword>
<evidence type="ECO:0000313" key="2">
    <source>
        <dbReference type="EMBL" id="RYJ39317.1"/>
    </source>
</evidence>
<protein>
    <submittedName>
        <fullName evidence="2">Uncharacterized protein</fullName>
    </submittedName>
</protein>
<sequence length="147" mass="17286">MNQNLKNKIFSFIKKPLIIAVALFVFTLIEIYWAMGSFSNKPSSGCLDCSFFDDAYLMTLFSTVFLSIVFLPFSLIKNSNIKVTLQLLLLILIWFFWNYTIFVDRESSWSTYLFKEEIMYTLKFSFLPILTLSILTIFTLNYILKKL</sequence>
<reference evidence="2 3" key="1">
    <citation type="submission" date="2014-12" db="EMBL/GenBank/DDBJ databases">
        <title>Genome sequence of Flavobacterium anhuiense RCM74.</title>
        <authorList>
            <person name="Kim J.F."/>
            <person name="Song J.Y."/>
            <person name="Kwak M.-J."/>
            <person name="Lee S.-W."/>
        </authorList>
    </citation>
    <scope>NUCLEOTIDE SEQUENCE [LARGE SCALE GENOMIC DNA]</scope>
    <source>
        <strain evidence="2 3">RCM74</strain>
    </source>
</reference>
<dbReference type="OrthoDB" id="1262437at2"/>
<accession>A0A444W0C7</accession>
<name>A0A444W0C7_9FLAO</name>
<proteinExistence type="predicted"/>
<dbReference type="AlphaFoldDB" id="A0A444W0C7"/>
<feature type="transmembrane region" description="Helical" evidence="1">
    <location>
        <begin position="12"/>
        <end position="35"/>
    </location>
</feature>
<evidence type="ECO:0000256" key="1">
    <source>
        <dbReference type="SAM" id="Phobius"/>
    </source>
</evidence>
<keyword evidence="1" id="KW-1133">Transmembrane helix</keyword>
<keyword evidence="1" id="KW-0812">Transmembrane</keyword>
<gene>
    <name evidence="2" type="ORF">NU08_1625</name>
</gene>
<comment type="caution">
    <text evidence="2">The sequence shown here is derived from an EMBL/GenBank/DDBJ whole genome shotgun (WGS) entry which is preliminary data.</text>
</comment>